<organism evidence="2 3">
    <name type="scientific">Glarea lozoyensis (strain ATCC 20868 / MF5171)</name>
    <dbReference type="NCBI Taxonomy" id="1116229"/>
    <lineage>
        <taxon>Eukaryota</taxon>
        <taxon>Fungi</taxon>
        <taxon>Dikarya</taxon>
        <taxon>Ascomycota</taxon>
        <taxon>Pezizomycotina</taxon>
        <taxon>Leotiomycetes</taxon>
        <taxon>Helotiales</taxon>
        <taxon>Helotiaceae</taxon>
        <taxon>Glarea</taxon>
    </lineage>
</organism>
<evidence type="ECO:0000313" key="3">
    <source>
        <dbReference type="Proteomes" id="UP000016922"/>
    </source>
</evidence>
<dbReference type="AlphaFoldDB" id="S3E254"/>
<gene>
    <name evidence="2" type="ORF">GLAREA_07687</name>
</gene>
<reference evidence="2 3" key="1">
    <citation type="journal article" date="2013" name="BMC Genomics">
        <title>Genomics-driven discovery of the pneumocandin biosynthetic gene cluster in the fungus Glarea lozoyensis.</title>
        <authorList>
            <person name="Chen L."/>
            <person name="Yue Q."/>
            <person name="Zhang X."/>
            <person name="Xiang M."/>
            <person name="Wang C."/>
            <person name="Li S."/>
            <person name="Che Y."/>
            <person name="Ortiz-Lopez F.J."/>
            <person name="Bills G.F."/>
            <person name="Liu X."/>
            <person name="An Z."/>
        </authorList>
    </citation>
    <scope>NUCLEOTIDE SEQUENCE [LARGE SCALE GENOMIC DNA]</scope>
    <source>
        <strain evidence="3">ATCC 20868 / MF5171</strain>
    </source>
</reference>
<protein>
    <submittedName>
        <fullName evidence="2">Uncharacterized protein</fullName>
    </submittedName>
</protein>
<dbReference type="EMBL" id="KE145359">
    <property type="protein sequence ID" value="EPE32553.1"/>
    <property type="molecule type" value="Genomic_DNA"/>
</dbReference>
<proteinExistence type="predicted"/>
<accession>S3E254</accession>
<evidence type="ECO:0000313" key="2">
    <source>
        <dbReference type="EMBL" id="EPE32553.1"/>
    </source>
</evidence>
<dbReference type="Proteomes" id="UP000016922">
    <property type="component" value="Unassembled WGS sequence"/>
</dbReference>
<dbReference type="GeneID" id="19466739"/>
<keyword evidence="1" id="KW-0732">Signal</keyword>
<keyword evidence="3" id="KW-1185">Reference proteome</keyword>
<name>S3E254_GLAL2</name>
<feature type="signal peptide" evidence="1">
    <location>
        <begin position="1"/>
        <end position="21"/>
    </location>
</feature>
<dbReference type="HOGENOM" id="CLU_1366361_0_0_1"/>
<feature type="chain" id="PRO_5004508815" evidence="1">
    <location>
        <begin position="22"/>
        <end position="200"/>
    </location>
</feature>
<dbReference type="RefSeq" id="XP_008080565.1">
    <property type="nucleotide sequence ID" value="XM_008082374.1"/>
</dbReference>
<sequence length="200" mass="20900">MHSFTLLTSLLSLSFTVSTLAAPVLSSKATVSGRAQLPPSASDVLGAIEGLSRDMKAVTSALDVLLTATDATVISDLAQQANDRELNGERHRIILKAATLNTNQESEGNVAESSIKISLHGDGKSPESADSSIFGKLQTIIDAPASGQVVNNLAREIEKTRSSFMLPSIADLMNAALAATGQAELTVERADLGLRGTITR</sequence>
<evidence type="ECO:0000256" key="1">
    <source>
        <dbReference type="SAM" id="SignalP"/>
    </source>
</evidence>
<dbReference type="KEGG" id="glz:GLAREA_07687"/>